<dbReference type="Proteomes" id="UP000468650">
    <property type="component" value="Unassembled WGS sequence"/>
</dbReference>
<dbReference type="AlphaFoldDB" id="A0A6N6RDE4"/>
<keyword evidence="3" id="KW-0269">Exonuclease</keyword>
<dbReference type="PANTHER" id="PTHR14859:SF15">
    <property type="entry name" value="ENDONUCLEASE_EXONUCLEASE_PHOSPHATASE DOMAIN-CONTAINING PROTEIN"/>
    <property type="match status" value="1"/>
</dbReference>
<dbReference type="GO" id="GO:0006506">
    <property type="term" value="P:GPI anchor biosynthetic process"/>
    <property type="evidence" value="ECO:0007669"/>
    <property type="project" value="TreeGrafter"/>
</dbReference>
<keyword evidence="3" id="KW-0540">Nuclease</keyword>
<dbReference type="InterPro" id="IPR051916">
    <property type="entry name" value="GPI-anchor_lipid_remodeler"/>
</dbReference>
<keyword evidence="1" id="KW-1133">Transmembrane helix</keyword>
<dbReference type="InterPro" id="IPR005135">
    <property type="entry name" value="Endo/exonuclease/phosphatase"/>
</dbReference>
<accession>A0A6N6RDE4</accession>
<dbReference type="InterPro" id="IPR036691">
    <property type="entry name" value="Endo/exonu/phosph_ase_sf"/>
</dbReference>
<feature type="domain" description="Endonuclease/exonuclease/phosphatase" evidence="2">
    <location>
        <begin position="123"/>
        <end position="348"/>
    </location>
</feature>
<proteinExistence type="predicted"/>
<dbReference type="GO" id="GO:0004527">
    <property type="term" value="F:exonuclease activity"/>
    <property type="evidence" value="ECO:0007669"/>
    <property type="project" value="UniProtKB-KW"/>
</dbReference>
<keyword evidence="1" id="KW-0812">Transmembrane</keyword>
<keyword evidence="3" id="KW-0255">Endonuclease</keyword>
<dbReference type="EMBL" id="WBVO01000011">
    <property type="protein sequence ID" value="KAB2807307.1"/>
    <property type="molecule type" value="Genomic_DNA"/>
</dbReference>
<comment type="caution">
    <text evidence="3">The sequence shown here is derived from an EMBL/GenBank/DDBJ whole genome shotgun (WGS) entry which is preliminary data.</text>
</comment>
<dbReference type="GO" id="GO:0016020">
    <property type="term" value="C:membrane"/>
    <property type="evidence" value="ECO:0007669"/>
    <property type="project" value="GOC"/>
</dbReference>
<name>A0A6N6RDE4_9FLAO</name>
<keyword evidence="3" id="KW-0378">Hydrolase</keyword>
<dbReference type="CDD" id="cd09084">
    <property type="entry name" value="EEP-2"/>
    <property type="match status" value="1"/>
</dbReference>
<keyword evidence="4" id="KW-1185">Reference proteome</keyword>
<dbReference type="PROSITE" id="PS00726">
    <property type="entry name" value="AP_NUCLEASE_F1_1"/>
    <property type="match status" value="1"/>
</dbReference>
<dbReference type="GO" id="GO:0003677">
    <property type="term" value="F:DNA binding"/>
    <property type="evidence" value="ECO:0007669"/>
    <property type="project" value="InterPro"/>
</dbReference>
<dbReference type="PANTHER" id="PTHR14859">
    <property type="entry name" value="CALCOFLUOR WHITE HYPERSENSITIVE PROTEIN PRECURSOR"/>
    <property type="match status" value="1"/>
</dbReference>
<dbReference type="Gene3D" id="3.60.10.10">
    <property type="entry name" value="Endonuclease/exonuclease/phosphatase"/>
    <property type="match status" value="1"/>
</dbReference>
<evidence type="ECO:0000259" key="2">
    <source>
        <dbReference type="Pfam" id="PF03372"/>
    </source>
</evidence>
<keyword evidence="1" id="KW-0472">Membrane</keyword>
<dbReference type="OrthoDB" id="635146at2"/>
<dbReference type="SUPFAM" id="SSF56219">
    <property type="entry name" value="DNase I-like"/>
    <property type="match status" value="1"/>
</dbReference>
<feature type="transmembrane region" description="Helical" evidence="1">
    <location>
        <begin position="71"/>
        <end position="90"/>
    </location>
</feature>
<protein>
    <submittedName>
        <fullName evidence="3">Endonuclease/exonuclease/phosphatase family protein</fullName>
    </submittedName>
</protein>
<dbReference type="RefSeq" id="WP_151668113.1">
    <property type="nucleotide sequence ID" value="NZ_WBVO01000011.1"/>
</dbReference>
<sequence length="358" mass="40747">MTKKKRKWSRRLLIFVQLPLLVSYIVSALACHFNPASAPLMGLAGLAFPILLIGQLLFTGFWFLRGRRFAWVSLVITLIGWPHFANIYQWNGTPATQATGVRVMTYNIHYWSPMDAEIDLDSARQELSTLIRDVNPDILFLQENKDIPRSRNLPFMHKLHVPVYENSTYGYAIYSKYPVLRHTFHTFESRRAGYRGLLSADLLIGTDTIRAINVHLVNTSLIPEDYQTLAANESPLSSEQIEEEGKDILRKLGRSYRIRGNQAEELALYVEQSPYPVILCGDFNDTPTSFAYKRISDLLNDAFVAMGTGSGDTYNKVNVIPLRIDYIFTSTEFSCDAFSTVPALWSDHKPIYADFTLN</sequence>
<dbReference type="PROSITE" id="PS51257">
    <property type="entry name" value="PROKAR_LIPOPROTEIN"/>
    <property type="match status" value="1"/>
</dbReference>
<gene>
    <name evidence="3" type="ORF">F8C67_12065</name>
</gene>
<dbReference type="Pfam" id="PF03372">
    <property type="entry name" value="Exo_endo_phos"/>
    <property type="match status" value="1"/>
</dbReference>
<dbReference type="InterPro" id="IPR020847">
    <property type="entry name" value="AP_endonuclease_F1_BS"/>
</dbReference>
<evidence type="ECO:0000256" key="1">
    <source>
        <dbReference type="SAM" id="Phobius"/>
    </source>
</evidence>
<organism evidence="3 4">
    <name type="scientific">Phaeocystidibacter luteus</name>
    <dbReference type="NCBI Taxonomy" id="911197"/>
    <lineage>
        <taxon>Bacteria</taxon>
        <taxon>Pseudomonadati</taxon>
        <taxon>Bacteroidota</taxon>
        <taxon>Flavobacteriia</taxon>
        <taxon>Flavobacteriales</taxon>
        <taxon>Phaeocystidibacteraceae</taxon>
        <taxon>Phaeocystidibacter</taxon>
    </lineage>
</organism>
<feature type="transmembrane region" description="Helical" evidence="1">
    <location>
        <begin position="40"/>
        <end position="64"/>
    </location>
</feature>
<dbReference type="GO" id="GO:0004519">
    <property type="term" value="F:endonuclease activity"/>
    <property type="evidence" value="ECO:0007669"/>
    <property type="project" value="UniProtKB-KW"/>
</dbReference>
<reference evidence="3 4" key="1">
    <citation type="submission" date="2019-09" db="EMBL/GenBank/DDBJ databases">
        <title>Genomes of family Cryomorphaceae.</title>
        <authorList>
            <person name="Bowman J.P."/>
        </authorList>
    </citation>
    <scope>NUCLEOTIDE SEQUENCE [LARGE SCALE GENOMIC DNA]</scope>
    <source>
        <strain evidence="3 4">LMG 25704</strain>
    </source>
</reference>
<evidence type="ECO:0000313" key="4">
    <source>
        <dbReference type="Proteomes" id="UP000468650"/>
    </source>
</evidence>
<evidence type="ECO:0000313" key="3">
    <source>
        <dbReference type="EMBL" id="KAB2807307.1"/>
    </source>
</evidence>
<dbReference type="GO" id="GO:0006281">
    <property type="term" value="P:DNA repair"/>
    <property type="evidence" value="ECO:0007669"/>
    <property type="project" value="InterPro"/>
</dbReference>